<evidence type="ECO:0000256" key="5">
    <source>
        <dbReference type="SAM" id="Phobius"/>
    </source>
</evidence>
<feature type="transmembrane region" description="Helical" evidence="5">
    <location>
        <begin position="12"/>
        <end position="31"/>
    </location>
</feature>
<feature type="transmembrane region" description="Helical" evidence="5">
    <location>
        <begin position="218"/>
        <end position="244"/>
    </location>
</feature>
<organism evidence="7 8">
    <name type="scientific">Yoonia phaeophyticola</name>
    <dbReference type="NCBI Taxonomy" id="3137369"/>
    <lineage>
        <taxon>Bacteria</taxon>
        <taxon>Pseudomonadati</taxon>
        <taxon>Pseudomonadota</taxon>
        <taxon>Alphaproteobacteria</taxon>
        <taxon>Rhodobacterales</taxon>
        <taxon>Paracoccaceae</taxon>
        <taxon>Yoonia</taxon>
    </lineage>
</organism>
<keyword evidence="2 5" id="KW-0812">Transmembrane</keyword>
<dbReference type="RefSeq" id="WP_341367526.1">
    <property type="nucleotide sequence ID" value="NZ_CP150951.2"/>
</dbReference>
<evidence type="ECO:0000256" key="3">
    <source>
        <dbReference type="ARBA" id="ARBA00022989"/>
    </source>
</evidence>
<dbReference type="InterPro" id="IPR010432">
    <property type="entry name" value="RDD"/>
</dbReference>
<proteinExistence type="predicted"/>
<evidence type="ECO:0000256" key="4">
    <source>
        <dbReference type="ARBA" id="ARBA00023136"/>
    </source>
</evidence>
<keyword evidence="4 5" id="KW-0472">Membrane</keyword>
<dbReference type="Pfam" id="PF06271">
    <property type="entry name" value="RDD"/>
    <property type="match status" value="1"/>
</dbReference>
<accession>A0ABZ2V4H4</accession>
<evidence type="ECO:0000259" key="6">
    <source>
        <dbReference type="Pfam" id="PF06271"/>
    </source>
</evidence>
<gene>
    <name evidence="7" type="ORF">AABB29_01790</name>
</gene>
<protein>
    <submittedName>
        <fullName evidence="7">RDD family protein</fullName>
    </submittedName>
</protein>
<feature type="transmembrane region" description="Helical" evidence="5">
    <location>
        <begin position="122"/>
        <end position="142"/>
    </location>
</feature>
<sequence length="263" mass="29795">MEPKFFWRRVLATLIDLTLISVLCAVVIVALNPLYSGRLLAPEIIQSTVCQQRDDLVTAERMNALLPLEEGQVHAQQLCRVTNTFLTSYYVARLQKVGMTENGRSAYTLHYTTNAAGESQEYIFVGGYFYFFAPFLLAFALWKWGTTPGKRLVRLYVMDDQGVKPTPVAALKREYFKAIFCIIFSLLPLIFTVVANNWTDDDAASFLQSFETEGRESAAAKILMVYVVLSVAALIFTFGSFVVWRGRTFWDRFAGLVTRRKTA</sequence>
<evidence type="ECO:0000256" key="1">
    <source>
        <dbReference type="ARBA" id="ARBA00004141"/>
    </source>
</evidence>
<evidence type="ECO:0000313" key="7">
    <source>
        <dbReference type="EMBL" id="WZC49416.1"/>
    </source>
</evidence>
<name>A0ABZ2V4H4_9RHOB</name>
<evidence type="ECO:0000313" key="8">
    <source>
        <dbReference type="Proteomes" id="UP001440612"/>
    </source>
</evidence>
<keyword evidence="8" id="KW-1185">Reference proteome</keyword>
<evidence type="ECO:0000256" key="2">
    <source>
        <dbReference type="ARBA" id="ARBA00022692"/>
    </source>
</evidence>
<reference evidence="8" key="1">
    <citation type="submission" date="2024-04" db="EMBL/GenBank/DDBJ databases">
        <title>Phylogenomic analyses of a clade within the roseobacter group suggest taxonomic reassignments of species of the genera Aestuariivita, Citreicella, Loktanella, Nautella, Pelagibaca, Ruegeria, Thalassobius, Thiobacimonas and Tropicibacter, and the proposal o.</title>
        <authorList>
            <person name="Jeon C.O."/>
        </authorList>
    </citation>
    <scope>NUCLEOTIDE SEQUENCE [LARGE SCALE GENOMIC DNA]</scope>
    <source>
        <strain evidence="8">BS5-3</strain>
    </source>
</reference>
<keyword evidence="3 5" id="KW-1133">Transmembrane helix</keyword>
<comment type="subcellular location">
    <subcellularLocation>
        <location evidence="1">Membrane</location>
        <topology evidence="1">Multi-pass membrane protein</topology>
    </subcellularLocation>
</comment>
<dbReference type="Proteomes" id="UP001440612">
    <property type="component" value="Chromosome"/>
</dbReference>
<feature type="transmembrane region" description="Helical" evidence="5">
    <location>
        <begin position="178"/>
        <end position="198"/>
    </location>
</feature>
<dbReference type="EMBL" id="CP150951">
    <property type="protein sequence ID" value="WZC49416.1"/>
    <property type="molecule type" value="Genomic_DNA"/>
</dbReference>
<feature type="domain" description="RDD" evidence="6">
    <location>
        <begin position="6"/>
        <end position="255"/>
    </location>
</feature>